<evidence type="ECO:0000313" key="4">
    <source>
        <dbReference type="Proteomes" id="UP000236723"/>
    </source>
</evidence>
<evidence type="ECO:0000256" key="2">
    <source>
        <dbReference type="ARBA" id="ARBA00049106"/>
    </source>
</evidence>
<dbReference type="GO" id="GO:0005886">
    <property type="term" value="C:plasma membrane"/>
    <property type="evidence" value="ECO:0007669"/>
    <property type="project" value="TreeGrafter"/>
</dbReference>
<dbReference type="EMBL" id="FNVO01000001">
    <property type="protein sequence ID" value="SEF56904.1"/>
    <property type="molecule type" value="Genomic_DNA"/>
</dbReference>
<dbReference type="PANTHER" id="PTHR39428">
    <property type="entry name" value="F420H(2)-DEPENDENT QUINONE REDUCTASE RV1261C"/>
    <property type="match status" value="1"/>
</dbReference>
<protein>
    <submittedName>
        <fullName evidence="3">Deazaflavin-dependent oxidoreductase, nitroreductase family</fullName>
    </submittedName>
</protein>
<dbReference type="GO" id="GO:0070967">
    <property type="term" value="F:coenzyme F420 binding"/>
    <property type="evidence" value="ECO:0007669"/>
    <property type="project" value="TreeGrafter"/>
</dbReference>
<dbReference type="InterPro" id="IPR004378">
    <property type="entry name" value="F420H2_quin_Rdtase"/>
</dbReference>
<dbReference type="SUPFAM" id="SSF50475">
    <property type="entry name" value="FMN-binding split barrel"/>
    <property type="match status" value="1"/>
</dbReference>
<dbReference type="InterPro" id="IPR012349">
    <property type="entry name" value="Split_barrel_FMN-bd"/>
</dbReference>
<dbReference type="GO" id="GO:0016491">
    <property type="term" value="F:oxidoreductase activity"/>
    <property type="evidence" value="ECO:0007669"/>
    <property type="project" value="InterPro"/>
</dbReference>
<accession>A0A1H5T2C2</accession>
<dbReference type="Gene3D" id="2.30.110.10">
    <property type="entry name" value="Electron Transport, Fmn-binding Protein, Chain A"/>
    <property type="match status" value="1"/>
</dbReference>
<evidence type="ECO:0000256" key="1">
    <source>
        <dbReference type="ARBA" id="ARBA00008710"/>
    </source>
</evidence>
<evidence type="ECO:0000313" key="3">
    <source>
        <dbReference type="EMBL" id="SEF56904.1"/>
    </source>
</evidence>
<dbReference type="Proteomes" id="UP000236723">
    <property type="component" value="Unassembled WGS sequence"/>
</dbReference>
<dbReference type="NCBIfam" id="TIGR00026">
    <property type="entry name" value="hi_GC_TIGR00026"/>
    <property type="match status" value="1"/>
</dbReference>
<organism evidence="3 4">
    <name type="scientific">Thermomonospora echinospora</name>
    <dbReference type="NCBI Taxonomy" id="1992"/>
    <lineage>
        <taxon>Bacteria</taxon>
        <taxon>Bacillati</taxon>
        <taxon>Actinomycetota</taxon>
        <taxon>Actinomycetes</taxon>
        <taxon>Streptosporangiales</taxon>
        <taxon>Thermomonosporaceae</taxon>
        <taxon>Thermomonospora</taxon>
    </lineage>
</organism>
<reference evidence="4" key="1">
    <citation type="submission" date="2016-10" db="EMBL/GenBank/DDBJ databases">
        <authorList>
            <person name="Varghese N."/>
            <person name="Submissions S."/>
        </authorList>
    </citation>
    <scope>NUCLEOTIDE SEQUENCE [LARGE SCALE GENOMIC DNA]</scope>
    <source>
        <strain evidence="4">DSM 43163</strain>
    </source>
</reference>
<proteinExistence type="inferred from homology"/>
<name>A0A1H5T2C2_9ACTN</name>
<dbReference type="Pfam" id="PF04075">
    <property type="entry name" value="F420H2_quin_red"/>
    <property type="match status" value="1"/>
</dbReference>
<gene>
    <name evidence="3" type="ORF">SAMN04489712_101454</name>
</gene>
<comment type="similarity">
    <text evidence="1">Belongs to the F420H(2)-dependent quinone reductase family.</text>
</comment>
<comment type="catalytic activity">
    <reaction evidence="2">
        <text>oxidized coenzyme F420-(gamma-L-Glu)(n) + a quinol + H(+) = reduced coenzyme F420-(gamma-L-Glu)(n) + a quinone</text>
        <dbReference type="Rhea" id="RHEA:39663"/>
        <dbReference type="Rhea" id="RHEA-COMP:12939"/>
        <dbReference type="Rhea" id="RHEA-COMP:14378"/>
        <dbReference type="ChEBI" id="CHEBI:15378"/>
        <dbReference type="ChEBI" id="CHEBI:24646"/>
        <dbReference type="ChEBI" id="CHEBI:132124"/>
        <dbReference type="ChEBI" id="CHEBI:133980"/>
        <dbReference type="ChEBI" id="CHEBI:139511"/>
    </reaction>
</comment>
<dbReference type="AlphaFoldDB" id="A0A1H5T2C2"/>
<dbReference type="PANTHER" id="PTHR39428:SF3">
    <property type="entry name" value="DEAZAFLAVIN-DEPENDENT NITROREDUCTASE"/>
    <property type="match status" value="1"/>
</dbReference>
<keyword evidence="4" id="KW-1185">Reference proteome</keyword>
<sequence length="165" mass="18422">MPDDRTPPPGRPKGLDSPLVPKILKVASRLNVAVYRATGGRIGGTWRVGSAFPRGVPVCLITTTGRKSGLPRTLPLLFMPDGDRVILVASQGGLPRHPLWYLNLTADPEVRVQVKRDVRRMRARTADETERAGLWPRLVAMYADFDRYQSWTDRRIPVVICEPVS</sequence>